<sequence>MVVLTRVEQLQDCLTQLKKALAKNKKSDPSIINLGNRALFLLDELLSENPYDFKLRLQRVQLNSDWLFHDYESVYKDAEFIVNQAPYNQHKLEGYTWMQWVVAKKAAPINLIQLLENKLIDIHLIAMPLHQKDAVLASTFYDLAKAYLEINQESYAYQLLGSSFLHDPYSSDRNLYLGLYFLKQQEFKTAEMYLWFHFLWANHTSKTKILKYGVILNQLYENQQINNAPNLIALLFAIIRNNKTSFGCITLPDFYNKYGDKLKYEAARFPSNSKLQAVLANTYFLDFQKYEKAFCYYQQMLAGDDPYFQSYVVRYFECAKLLHAEPENLLGNHIPELKPQNAISQYYIGQHLYDLYFETQNEAFLKKAELYVKSCYDVMSAYFKNNQGSGYFNSLVYYDCVCYLYGQILTTYAQFSEDAEQQQLLLICAASVY</sequence>
<dbReference type="EMBL" id="CP081495">
    <property type="protein sequence ID" value="UYW01870.1"/>
    <property type="molecule type" value="Genomic_DNA"/>
</dbReference>
<evidence type="ECO:0008006" key="3">
    <source>
        <dbReference type="Google" id="ProtNLM"/>
    </source>
</evidence>
<proteinExistence type="predicted"/>
<dbReference type="Proteomes" id="UP001163328">
    <property type="component" value="Chromosome"/>
</dbReference>
<evidence type="ECO:0000313" key="1">
    <source>
        <dbReference type="EMBL" id="UYW01870.1"/>
    </source>
</evidence>
<organism evidence="1 2">
    <name type="scientific">Flavobacterium agricola</name>
    <dbReference type="NCBI Taxonomy" id="2870839"/>
    <lineage>
        <taxon>Bacteria</taxon>
        <taxon>Pseudomonadati</taxon>
        <taxon>Bacteroidota</taxon>
        <taxon>Flavobacteriia</taxon>
        <taxon>Flavobacteriales</taxon>
        <taxon>Flavobacteriaceae</taxon>
        <taxon>Flavobacterium</taxon>
    </lineage>
</organism>
<name>A0ABY6M348_9FLAO</name>
<keyword evidence="2" id="KW-1185">Reference proteome</keyword>
<protein>
    <recommendedName>
        <fullName evidence="3">Tetratricopeptide repeat protein</fullName>
    </recommendedName>
</protein>
<gene>
    <name evidence="1" type="ORF">K5I29_02830</name>
</gene>
<accession>A0ABY6M348</accession>
<reference evidence="1" key="1">
    <citation type="submission" date="2021-08" db="EMBL/GenBank/DDBJ databases">
        <title>Flavobacterium sp. strain CC-SYL302.</title>
        <authorList>
            <person name="Lin S.-Y."/>
            <person name="Lee T.-H."/>
            <person name="Young C.-C."/>
        </authorList>
    </citation>
    <scope>NUCLEOTIDE SEQUENCE</scope>
    <source>
        <strain evidence="1">CC-SYL302</strain>
    </source>
</reference>
<evidence type="ECO:0000313" key="2">
    <source>
        <dbReference type="Proteomes" id="UP001163328"/>
    </source>
</evidence>
<dbReference type="RefSeq" id="WP_264434345.1">
    <property type="nucleotide sequence ID" value="NZ_CP081495.1"/>
</dbReference>